<gene>
    <name evidence="4" type="ORF">RM520_07505</name>
</gene>
<evidence type="ECO:0000313" key="4">
    <source>
        <dbReference type="EMBL" id="MDT0621465.1"/>
    </source>
</evidence>
<organism evidence="4 5">
    <name type="scientific">Croceitalea vernalis</name>
    <dbReference type="NCBI Taxonomy" id="3075599"/>
    <lineage>
        <taxon>Bacteria</taxon>
        <taxon>Pseudomonadati</taxon>
        <taxon>Bacteroidota</taxon>
        <taxon>Flavobacteriia</taxon>
        <taxon>Flavobacteriales</taxon>
        <taxon>Flavobacteriaceae</taxon>
        <taxon>Croceitalea</taxon>
    </lineage>
</organism>
<dbReference type="Proteomes" id="UP001250662">
    <property type="component" value="Unassembled WGS sequence"/>
</dbReference>
<evidence type="ECO:0000256" key="1">
    <source>
        <dbReference type="ARBA" id="ARBA00022679"/>
    </source>
</evidence>
<evidence type="ECO:0000313" key="5">
    <source>
        <dbReference type="Proteomes" id="UP001250662"/>
    </source>
</evidence>
<dbReference type="InterPro" id="IPR016181">
    <property type="entry name" value="Acyl_CoA_acyltransferase"/>
</dbReference>
<dbReference type="InterPro" id="IPR000182">
    <property type="entry name" value="GNAT_dom"/>
</dbReference>
<feature type="domain" description="N-acetyltransferase" evidence="3">
    <location>
        <begin position="8"/>
        <end position="151"/>
    </location>
</feature>
<dbReference type="CDD" id="cd04301">
    <property type="entry name" value="NAT_SF"/>
    <property type="match status" value="1"/>
</dbReference>
<keyword evidence="5" id="KW-1185">Reference proteome</keyword>
<reference evidence="4 5" key="1">
    <citation type="submission" date="2023-09" db="EMBL/GenBank/DDBJ databases">
        <authorList>
            <person name="Rey-Velasco X."/>
        </authorList>
    </citation>
    <scope>NUCLEOTIDE SEQUENCE [LARGE SCALE GENOMIC DNA]</scope>
    <source>
        <strain evidence="4 5">P007</strain>
    </source>
</reference>
<dbReference type="PANTHER" id="PTHR42919:SF8">
    <property type="entry name" value="N-ALPHA-ACETYLTRANSFERASE 50"/>
    <property type="match status" value="1"/>
</dbReference>
<dbReference type="EMBL" id="JAVRHU010000002">
    <property type="protein sequence ID" value="MDT0621465.1"/>
    <property type="molecule type" value="Genomic_DNA"/>
</dbReference>
<dbReference type="SUPFAM" id="SSF55729">
    <property type="entry name" value="Acyl-CoA N-acyltransferases (Nat)"/>
    <property type="match status" value="1"/>
</dbReference>
<comment type="caution">
    <text evidence="4">The sequence shown here is derived from an EMBL/GenBank/DDBJ whole genome shotgun (WGS) entry which is preliminary data.</text>
</comment>
<keyword evidence="1" id="KW-0808">Transferase</keyword>
<dbReference type="PANTHER" id="PTHR42919">
    <property type="entry name" value="N-ALPHA-ACETYLTRANSFERASE"/>
    <property type="match status" value="1"/>
</dbReference>
<name>A0ABU3BH21_9FLAO</name>
<dbReference type="InterPro" id="IPR051556">
    <property type="entry name" value="N-term/lysine_N-AcTrnsfr"/>
</dbReference>
<dbReference type="PROSITE" id="PS51186">
    <property type="entry name" value="GNAT"/>
    <property type="match status" value="1"/>
</dbReference>
<dbReference type="Pfam" id="PF00583">
    <property type="entry name" value="Acetyltransf_1"/>
    <property type="match status" value="1"/>
</dbReference>
<evidence type="ECO:0000259" key="3">
    <source>
        <dbReference type="PROSITE" id="PS51186"/>
    </source>
</evidence>
<protein>
    <submittedName>
        <fullName evidence="4">GNAT family N-acetyltransferase</fullName>
    </submittedName>
</protein>
<sequence length="151" mass="17494">MKNSFKILRLQKNNLDLFVNLVQLLNEVFEEPNLIASKKQLKKLLMQSDFYAVVAIINDLVVGGLTAYELERYYTDQSELHIYDIAVKTNLHNQGIGKALVNYLKEYASQHEIETIFVQAHSEDKQAVKFYESTIGKGEKVDYFNLNMKTR</sequence>
<keyword evidence="2" id="KW-0012">Acyltransferase</keyword>
<evidence type="ECO:0000256" key="2">
    <source>
        <dbReference type="ARBA" id="ARBA00023315"/>
    </source>
</evidence>
<dbReference type="Gene3D" id="3.40.630.30">
    <property type="match status" value="1"/>
</dbReference>
<accession>A0ABU3BH21</accession>
<dbReference type="RefSeq" id="WP_311387540.1">
    <property type="nucleotide sequence ID" value="NZ_JAVRHU010000002.1"/>
</dbReference>
<proteinExistence type="predicted"/>